<proteinExistence type="predicted"/>
<dbReference type="GO" id="GO:0140359">
    <property type="term" value="F:ABC-type transporter activity"/>
    <property type="evidence" value="ECO:0007669"/>
    <property type="project" value="UniProtKB-ARBA"/>
</dbReference>
<keyword evidence="2" id="KW-0547">Nucleotide-binding</keyword>
<dbReference type="EMBL" id="JAHHQF010000009">
    <property type="protein sequence ID" value="MBT9281116.1"/>
    <property type="molecule type" value="Genomic_DNA"/>
</dbReference>
<keyword evidence="1" id="KW-0813">Transport</keyword>
<dbReference type="SUPFAM" id="SSF52540">
    <property type="entry name" value="P-loop containing nucleoside triphosphate hydrolases"/>
    <property type="match status" value="1"/>
</dbReference>
<dbReference type="Gene3D" id="3.40.50.300">
    <property type="entry name" value="P-loop containing nucleotide triphosphate hydrolases"/>
    <property type="match status" value="1"/>
</dbReference>
<dbReference type="GO" id="GO:0005524">
    <property type="term" value="F:ATP binding"/>
    <property type="evidence" value="ECO:0007669"/>
    <property type="project" value="UniProtKB-KW"/>
</dbReference>
<dbReference type="PROSITE" id="PS50893">
    <property type="entry name" value="ABC_TRANSPORTER_2"/>
    <property type="match status" value="1"/>
</dbReference>
<name>A0A947CZ20_HYDSH</name>
<dbReference type="InterPro" id="IPR003593">
    <property type="entry name" value="AAA+_ATPase"/>
</dbReference>
<evidence type="ECO:0000256" key="3">
    <source>
        <dbReference type="ARBA" id="ARBA00022840"/>
    </source>
</evidence>
<accession>A0A947CZ20</accession>
<gene>
    <name evidence="5" type="ORF">KM312_00325</name>
</gene>
<dbReference type="AlphaFoldDB" id="A0A947CZ20"/>
<evidence type="ECO:0000256" key="1">
    <source>
        <dbReference type="ARBA" id="ARBA00022448"/>
    </source>
</evidence>
<keyword evidence="3 5" id="KW-0067">ATP-binding</keyword>
<dbReference type="PANTHER" id="PTHR43875">
    <property type="entry name" value="MALTODEXTRIN IMPORT ATP-BINDING PROTEIN MSMX"/>
    <property type="match status" value="1"/>
</dbReference>
<dbReference type="InterPro" id="IPR047641">
    <property type="entry name" value="ABC_transpr_MalK/UgpC-like"/>
</dbReference>
<sequence length="385" mass="42273">MRVELEGVSMRFGEVTAVDRLDATIESGELVALLGPSGCGKTTTLFLLAGLYRPTSGVIRFDGAVVNDVPPERRAIGMVFQNYALYPHMTVFENIAFPLKMQRVPKSERRERVLEMARLVRIDTLLERKPAQLSGGQQQRVAIARALVKRPKLLLLDEPLSNLDARLRLEMREEIRRIVSSVGITTVFVTHDQEDAMSLADRILIMQGGRKIQFDTPEAMYARPAHRFVAHFLGNPPINWMTAEADPAGRCLRVAGQGAIRFRPEAYADLRPGMPVVVGIRPEAFRLEEAGASAGDREAGEEGWLFGPVASRETIGRETLLRVETPAGPLRVLVPSASAPPIGAAVKIRPDESALHLFHPESGQSLRLAKAAEESSSATLRAHLA</sequence>
<dbReference type="FunFam" id="3.40.50.300:FF:000042">
    <property type="entry name" value="Maltose/maltodextrin ABC transporter, ATP-binding protein"/>
    <property type="match status" value="1"/>
</dbReference>
<dbReference type="Gene3D" id="2.40.50.100">
    <property type="match status" value="1"/>
</dbReference>
<dbReference type="InterPro" id="IPR012340">
    <property type="entry name" value="NA-bd_OB-fold"/>
</dbReference>
<dbReference type="Gene3D" id="2.40.50.140">
    <property type="entry name" value="Nucleic acid-binding proteins"/>
    <property type="match status" value="1"/>
</dbReference>
<feature type="domain" description="ABC transporter" evidence="4">
    <location>
        <begin position="3"/>
        <end position="233"/>
    </location>
</feature>
<evidence type="ECO:0000313" key="5">
    <source>
        <dbReference type="EMBL" id="MBT9281116.1"/>
    </source>
</evidence>
<dbReference type="InterPro" id="IPR003439">
    <property type="entry name" value="ABC_transporter-like_ATP-bd"/>
</dbReference>
<dbReference type="GO" id="GO:0016887">
    <property type="term" value="F:ATP hydrolysis activity"/>
    <property type="evidence" value="ECO:0007669"/>
    <property type="project" value="InterPro"/>
</dbReference>
<dbReference type="PROSITE" id="PS00211">
    <property type="entry name" value="ABC_TRANSPORTER_1"/>
    <property type="match status" value="1"/>
</dbReference>
<dbReference type="PANTHER" id="PTHR43875:SF1">
    <property type="entry name" value="OSMOPROTECTIVE COMPOUNDS UPTAKE ATP-BINDING PROTEIN GGTA"/>
    <property type="match status" value="1"/>
</dbReference>
<organism evidence="5 6">
    <name type="scientific">Hydrogenibacillus schlegelii</name>
    <name type="common">Bacillus schlegelii</name>
    <dbReference type="NCBI Taxonomy" id="1484"/>
    <lineage>
        <taxon>Bacteria</taxon>
        <taxon>Bacillati</taxon>
        <taxon>Bacillota</taxon>
        <taxon>Bacilli</taxon>
        <taxon>Bacillales</taxon>
        <taxon>Bacillales Family X. Incertae Sedis</taxon>
        <taxon>Hydrogenibacillus</taxon>
    </lineage>
</organism>
<dbReference type="InterPro" id="IPR013611">
    <property type="entry name" value="Transp-assoc_OB_typ2"/>
</dbReference>
<protein>
    <submittedName>
        <fullName evidence="5">ABC transporter ATP-binding protein</fullName>
    </submittedName>
</protein>
<evidence type="ECO:0000259" key="4">
    <source>
        <dbReference type="PROSITE" id="PS50893"/>
    </source>
</evidence>
<dbReference type="Pfam" id="PF00005">
    <property type="entry name" value="ABC_tran"/>
    <property type="match status" value="1"/>
</dbReference>
<dbReference type="InterPro" id="IPR008995">
    <property type="entry name" value="Mo/tungstate-bd_C_term_dom"/>
</dbReference>
<evidence type="ECO:0000313" key="6">
    <source>
        <dbReference type="Proteomes" id="UP000748108"/>
    </source>
</evidence>
<dbReference type="SMART" id="SM00382">
    <property type="entry name" value="AAA"/>
    <property type="match status" value="1"/>
</dbReference>
<dbReference type="GO" id="GO:0055052">
    <property type="term" value="C:ATP-binding cassette (ABC) transporter complex, substrate-binding subunit-containing"/>
    <property type="evidence" value="ECO:0007669"/>
    <property type="project" value="TreeGrafter"/>
</dbReference>
<comment type="caution">
    <text evidence="5">The sequence shown here is derived from an EMBL/GenBank/DDBJ whole genome shotgun (WGS) entry which is preliminary data.</text>
</comment>
<evidence type="ECO:0000256" key="2">
    <source>
        <dbReference type="ARBA" id="ARBA00022741"/>
    </source>
</evidence>
<dbReference type="Pfam" id="PF08402">
    <property type="entry name" value="TOBE_2"/>
    <property type="match status" value="1"/>
</dbReference>
<dbReference type="Proteomes" id="UP000748108">
    <property type="component" value="Unassembled WGS sequence"/>
</dbReference>
<reference evidence="5" key="1">
    <citation type="journal article" date="2021" name="Microbiology">
        <title>Metagenomic Analysis of the Microbial Community in the Underground Coal Fire Area (Kemerovo Region, Russia) Revealed Predominance of Thermophilic Members of the Phyla Deinococcus-thermus, Aquificae, and Firmicutes.</title>
        <authorList>
            <person name="Kadnikov V."/>
            <person name="Mardanov A.V."/>
            <person name="Beletsky A.V."/>
            <person name="Karnachuk O.V."/>
            <person name="Ravin N.V."/>
        </authorList>
    </citation>
    <scope>NUCLEOTIDE SEQUENCE</scope>
    <source>
        <strain evidence="5">RBS10-49</strain>
    </source>
</reference>
<dbReference type="InterPro" id="IPR027417">
    <property type="entry name" value="P-loop_NTPase"/>
</dbReference>
<dbReference type="InterPro" id="IPR017871">
    <property type="entry name" value="ABC_transporter-like_CS"/>
</dbReference>
<dbReference type="SUPFAM" id="SSF50331">
    <property type="entry name" value="MOP-like"/>
    <property type="match status" value="1"/>
</dbReference>